<keyword evidence="5" id="KW-0874">Quinone</keyword>
<protein>
    <recommendedName>
        <fullName evidence="5">NADH-quinone oxidoreductase subunit N</fullName>
        <ecNumber evidence="5">7.1.1.-</ecNumber>
    </recommendedName>
    <alternativeName>
        <fullName evidence="5">NADH dehydrogenase I subunit N</fullName>
    </alternativeName>
    <alternativeName>
        <fullName evidence="5">NDH-1 subunit N</fullName>
    </alternativeName>
</protein>
<feature type="transmembrane region" description="Helical" evidence="5">
    <location>
        <begin position="136"/>
        <end position="155"/>
    </location>
</feature>
<keyword evidence="5" id="KW-1003">Cell membrane</keyword>
<feature type="domain" description="NADH:quinone oxidoreductase/Mrp antiporter transmembrane" evidence="7">
    <location>
        <begin position="130"/>
        <end position="421"/>
    </location>
</feature>
<evidence type="ECO:0000256" key="4">
    <source>
        <dbReference type="ARBA" id="ARBA00023136"/>
    </source>
</evidence>
<comment type="similarity">
    <text evidence="5">Belongs to the complex I subunit 2 family.</text>
</comment>
<proteinExistence type="inferred from homology"/>
<dbReference type="InterPro" id="IPR010096">
    <property type="entry name" value="NADH-Q_OxRdtase_suN/2"/>
</dbReference>
<sequence>MDISILKNIIQSLPMVLPEAMVAALILLLTIACIIPWKKPAMVGKSLSWIFGIGYILLKINQWNGQWDNGFLGMISLDNYRIAGQLLLGGLYLFSLHLSAVEVQLKNEERMEYWLLKAAILLGGSALVMSDNLLMIYLAVELLSLSAYGLTAFSFNKKGNKAALKYLLFGAIASALTVYGMSILYGLTGTLSLTDGSFWTNLSTAPVSILAFAAFLAVIGLLFKLTAVPLHPWVEDVYQNAPTPIAALFATLPKIAAFFCFMGIMQLLPPLSAEAKQAIIVALGFIALVSMTAGNLLALGQKEVKKMLAYSSVSHAGFLIACIIVPAKSAWDAGLFYAVIYGIMNMAAFGLVQYFETGKKAITYEDFNGMGKKHALWGIGLVIVMISLTGLPPTAGFNAKLMVFLALWEQYETTSTTIYLLLLVFGVLNTVIALFYYIRLPYHFYFQEEGEEDYHFYRRREVVIENRLQWAYRIALFVAILPLIVLFFAPQIIL</sequence>
<feature type="transmembrane region" description="Helical" evidence="5">
    <location>
        <begin position="470"/>
        <end position="493"/>
    </location>
</feature>
<evidence type="ECO:0000256" key="3">
    <source>
        <dbReference type="ARBA" id="ARBA00022989"/>
    </source>
</evidence>
<feature type="transmembrane region" description="Helical" evidence="5">
    <location>
        <begin position="307"/>
        <end position="327"/>
    </location>
</feature>
<dbReference type="GO" id="GO:0050136">
    <property type="term" value="F:NADH dehydrogenase (quinone) (non-electrogenic) activity"/>
    <property type="evidence" value="ECO:0007669"/>
    <property type="project" value="UniProtKB-UniRule"/>
</dbReference>
<keyword evidence="5" id="KW-1278">Translocase</keyword>
<organism evidence="8 9">
    <name type="scientific">Persicobacter diffluens</name>
    <dbReference type="NCBI Taxonomy" id="981"/>
    <lineage>
        <taxon>Bacteria</taxon>
        <taxon>Pseudomonadati</taxon>
        <taxon>Bacteroidota</taxon>
        <taxon>Cytophagia</taxon>
        <taxon>Cytophagales</taxon>
        <taxon>Persicobacteraceae</taxon>
        <taxon>Persicobacter</taxon>
    </lineage>
</organism>
<evidence type="ECO:0000256" key="6">
    <source>
        <dbReference type="RuleBase" id="RU000320"/>
    </source>
</evidence>
<comment type="catalytic activity">
    <reaction evidence="5">
        <text>a quinone + NADH + 5 H(+)(in) = a quinol + NAD(+) + 4 H(+)(out)</text>
        <dbReference type="Rhea" id="RHEA:57888"/>
        <dbReference type="ChEBI" id="CHEBI:15378"/>
        <dbReference type="ChEBI" id="CHEBI:24646"/>
        <dbReference type="ChEBI" id="CHEBI:57540"/>
        <dbReference type="ChEBI" id="CHEBI:57945"/>
        <dbReference type="ChEBI" id="CHEBI:132124"/>
    </reaction>
</comment>
<dbReference type="Pfam" id="PF00361">
    <property type="entry name" value="Proton_antipo_M"/>
    <property type="match status" value="1"/>
</dbReference>
<evidence type="ECO:0000256" key="2">
    <source>
        <dbReference type="ARBA" id="ARBA00022692"/>
    </source>
</evidence>
<dbReference type="HAMAP" id="MF_00445">
    <property type="entry name" value="NDH1_NuoN_1"/>
    <property type="match status" value="1"/>
</dbReference>
<comment type="subcellular location">
    <subcellularLocation>
        <location evidence="5">Cell membrane</location>
        <topology evidence="5">Multi-pass membrane protein</topology>
    </subcellularLocation>
    <subcellularLocation>
        <location evidence="1">Endomembrane system</location>
        <topology evidence="1">Multi-pass membrane protein</topology>
    </subcellularLocation>
    <subcellularLocation>
        <location evidence="6">Membrane</location>
        <topology evidence="6">Multi-pass membrane protein</topology>
    </subcellularLocation>
</comment>
<dbReference type="PROSITE" id="PS51257">
    <property type="entry name" value="PROKAR_LIPOPROTEIN"/>
    <property type="match status" value="1"/>
</dbReference>
<dbReference type="EC" id="7.1.1.-" evidence="5"/>
<dbReference type="GO" id="GO:0008137">
    <property type="term" value="F:NADH dehydrogenase (ubiquinone) activity"/>
    <property type="evidence" value="ECO:0007669"/>
    <property type="project" value="InterPro"/>
</dbReference>
<dbReference type="InterPro" id="IPR001750">
    <property type="entry name" value="ND/Mrp_TM"/>
</dbReference>
<comment type="caution">
    <text evidence="8">The sequence shown here is derived from an EMBL/GenBank/DDBJ whole genome shotgun (WGS) entry which is preliminary data.</text>
</comment>
<feature type="transmembrane region" description="Helical" evidence="5">
    <location>
        <begin position="167"/>
        <end position="187"/>
    </location>
</feature>
<feature type="transmembrane region" description="Helical" evidence="5">
    <location>
        <begin position="417"/>
        <end position="438"/>
    </location>
</feature>
<keyword evidence="4 5" id="KW-0472">Membrane</keyword>
<accession>A0AAN4VXR5</accession>
<feature type="transmembrane region" description="Helical" evidence="5">
    <location>
        <begin position="245"/>
        <end position="267"/>
    </location>
</feature>
<feature type="transmembrane region" description="Helical" evidence="5">
    <location>
        <begin position="375"/>
        <end position="397"/>
    </location>
</feature>
<reference evidence="8 9" key="1">
    <citation type="submission" date="2021-12" db="EMBL/GenBank/DDBJ databases">
        <title>Genome sequencing of bacteria with rrn-lacking chromosome and rrn-plasmid.</title>
        <authorList>
            <person name="Anda M."/>
            <person name="Iwasaki W."/>
        </authorList>
    </citation>
    <scope>NUCLEOTIDE SEQUENCE [LARGE SCALE GENOMIC DNA]</scope>
    <source>
        <strain evidence="8 9">NBRC 15940</strain>
    </source>
</reference>
<keyword evidence="2 5" id="KW-0812">Transmembrane</keyword>
<feature type="transmembrane region" description="Helical" evidence="5">
    <location>
        <begin position="333"/>
        <end position="355"/>
    </location>
</feature>
<evidence type="ECO:0000256" key="1">
    <source>
        <dbReference type="ARBA" id="ARBA00004127"/>
    </source>
</evidence>
<gene>
    <name evidence="8" type="primary">ndhB</name>
    <name evidence="5" type="synonym">nuoN</name>
    <name evidence="8" type="ORF">PEDI_08420</name>
</gene>
<dbReference type="GO" id="GO:0005886">
    <property type="term" value="C:plasma membrane"/>
    <property type="evidence" value="ECO:0007669"/>
    <property type="project" value="UniProtKB-SubCell"/>
</dbReference>
<comment type="function">
    <text evidence="5">NDH-1 shuttles electrons from NADH, via FMN and iron-sulfur (Fe-S) centers, to quinones in the respiratory chain. The immediate electron acceptor for the enzyme in this species is believed to be a menaquinone. Couples the redox reaction to proton translocation (for every two electrons transferred, four hydrogen ions are translocated across the cytoplasmic membrane), and thus conserves the redox energy in a proton gradient.</text>
</comment>
<keyword evidence="3 5" id="KW-1133">Transmembrane helix</keyword>
<evidence type="ECO:0000256" key="5">
    <source>
        <dbReference type="HAMAP-Rule" id="MF_00445"/>
    </source>
</evidence>
<feature type="transmembrane region" description="Helical" evidence="5">
    <location>
        <begin position="207"/>
        <end position="225"/>
    </location>
</feature>
<feature type="transmembrane region" description="Helical" evidence="5">
    <location>
        <begin position="279"/>
        <end position="300"/>
    </location>
</feature>
<keyword evidence="5" id="KW-0520">NAD</keyword>
<keyword evidence="9" id="KW-1185">Reference proteome</keyword>
<comment type="subunit">
    <text evidence="5">NDH-1 is composed of 14 different subunits. Subunits NuoA, H, J, K, L, M, N constitute the membrane sector of the complex.</text>
</comment>
<feature type="transmembrane region" description="Helical" evidence="5">
    <location>
        <begin position="20"/>
        <end position="37"/>
    </location>
</feature>
<evidence type="ECO:0000313" key="8">
    <source>
        <dbReference type="EMBL" id="GJM60290.1"/>
    </source>
</evidence>
<dbReference type="Proteomes" id="UP001310022">
    <property type="component" value="Unassembled WGS sequence"/>
</dbReference>
<dbReference type="GO" id="GO:0048038">
    <property type="term" value="F:quinone binding"/>
    <property type="evidence" value="ECO:0007669"/>
    <property type="project" value="UniProtKB-KW"/>
</dbReference>
<dbReference type="PANTHER" id="PTHR22773">
    <property type="entry name" value="NADH DEHYDROGENASE"/>
    <property type="match status" value="1"/>
</dbReference>
<keyword evidence="5" id="KW-0813">Transport</keyword>
<feature type="transmembrane region" description="Helical" evidence="5">
    <location>
        <begin position="113"/>
        <end position="130"/>
    </location>
</feature>
<name>A0AAN4VXR5_9BACT</name>
<dbReference type="EMBL" id="BQKE01000001">
    <property type="protein sequence ID" value="GJM60290.1"/>
    <property type="molecule type" value="Genomic_DNA"/>
</dbReference>
<evidence type="ECO:0000313" key="9">
    <source>
        <dbReference type="Proteomes" id="UP001310022"/>
    </source>
</evidence>
<dbReference type="GO" id="GO:0012505">
    <property type="term" value="C:endomembrane system"/>
    <property type="evidence" value="ECO:0007669"/>
    <property type="project" value="UniProtKB-SubCell"/>
</dbReference>
<feature type="transmembrane region" description="Helical" evidence="5">
    <location>
        <begin position="46"/>
        <end position="62"/>
    </location>
</feature>
<dbReference type="AlphaFoldDB" id="A0AAN4VXR5"/>
<evidence type="ECO:0000259" key="7">
    <source>
        <dbReference type="Pfam" id="PF00361"/>
    </source>
</evidence>
<dbReference type="RefSeq" id="WP_338236092.1">
    <property type="nucleotide sequence ID" value="NZ_BQKE01000001.1"/>
</dbReference>
<feature type="transmembrane region" description="Helical" evidence="5">
    <location>
        <begin position="82"/>
        <end position="101"/>
    </location>
</feature>
<dbReference type="GO" id="GO:0042773">
    <property type="term" value="P:ATP synthesis coupled electron transport"/>
    <property type="evidence" value="ECO:0007669"/>
    <property type="project" value="InterPro"/>
</dbReference>